<keyword evidence="2" id="KW-0472">Membrane</keyword>
<evidence type="ECO:0000313" key="3">
    <source>
        <dbReference type="EMBL" id="KAG2430122.1"/>
    </source>
</evidence>
<feature type="region of interest" description="Disordered" evidence="1">
    <location>
        <begin position="122"/>
        <end position="147"/>
    </location>
</feature>
<comment type="caution">
    <text evidence="3">The sequence shown here is derived from an EMBL/GenBank/DDBJ whole genome shotgun (WGS) entry which is preliminary data.</text>
</comment>
<organism evidence="3 4">
    <name type="scientific">Chlamydomonas incerta</name>
    <dbReference type="NCBI Taxonomy" id="51695"/>
    <lineage>
        <taxon>Eukaryota</taxon>
        <taxon>Viridiplantae</taxon>
        <taxon>Chlorophyta</taxon>
        <taxon>core chlorophytes</taxon>
        <taxon>Chlorophyceae</taxon>
        <taxon>CS clade</taxon>
        <taxon>Chlamydomonadales</taxon>
        <taxon>Chlamydomonadaceae</taxon>
        <taxon>Chlamydomonas</taxon>
    </lineage>
</organism>
<feature type="compositionally biased region" description="Basic and acidic residues" evidence="1">
    <location>
        <begin position="136"/>
        <end position="147"/>
    </location>
</feature>
<evidence type="ECO:0000313" key="4">
    <source>
        <dbReference type="Proteomes" id="UP000650467"/>
    </source>
</evidence>
<reference evidence="3" key="1">
    <citation type="journal article" date="2020" name="bioRxiv">
        <title>Comparative genomics of Chlamydomonas.</title>
        <authorList>
            <person name="Craig R.J."/>
            <person name="Hasan A.R."/>
            <person name="Ness R.W."/>
            <person name="Keightley P.D."/>
        </authorList>
    </citation>
    <scope>NUCLEOTIDE SEQUENCE</scope>
    <source>
        <strain evidence="3">SAG 7.73</strain>
    </source>
</reference>
<dbReference type="OrthoDB" id="556966at2759"/>
<feature type="transmembrane region" description="Helical" evidence="2">
    <location>
        <begin position="44"/>
        <end position="72"/>
    </location>
</feature>
<name>A0A835VUS9_CHLIN</name>
<keyword evidence="4" id="KW-1185">Reference proteome</keyword>
<sequence length="147" mass="15110">MATTLGDVLGGVLALAYTVTSVPFVIMSPMIFDAPGSTQSALTRLLFITVVAGPVCGGVSTFLAVSRLLYMWSWTAPAPSAAPLASFGRELLVVLTPVLGQLAAVGVAMALLQVLQGGNFGVDDRSSRPPSSSAAARERDTTDEGQP</sequence>
<feature type="transmembrane region" description="Helical" evidence="2">
    <location>
        <begin position="12"/>
        <end position="32"/>
    </location>
</feature>
<dbReference type="Proteomes" id="UP000650467">
    <property type="component" value="Unassembled WGS sequence"/>
</dbReference>
<keyword evidence="2" id="KW-0812">Transmembrane</keyword>
<evidence type="ECO:0000256" key="1">
    <source>
        <dbReference type="SAM" id="MobiDB-lite"/>
    </source>
</evidence>
<evidence type="ECO:0000256" key="2">
    <source>
        <dbReference type="SAM" id="Phobius"/>
    </source>
</evidence>
<keyword evidence="2" id="KW-1133">Transmembrane helix</keyword>
<dbReference type="AlphaFoldDB" id="A0A835VUS9"/>
<gene>
    <name evidence="3" type="ORF">HXX76_010221</name>
</gene>
<protein>
    <submittedName>
        <fullName evidence="3">Uncharacterized protein</fullName>
    </submittedName>
</protein>
<dbReference type="EMBL" id="JAEHOC010000028">
    <property type="protein sequence ID" value="KAG2430122.1"/>
    <property type="molecule type" value="Genomic_DNA"/>
</dbReference>
<feature type="transmembrane region" description="Helical" evidence="2">
    <location>
        <begin position="92"/>
        <end position="115"/>
    </location>
</feature>
<accession>A0A835VUS9</accession>
<proteinExistence type="predicted"/>